<dbReference type="RefSeq" id="WP_118644125.1">
    <property type="nucleotide sequence ID" value="NZ_CP060635.1"/>
</dbReference>
<dbReference type="GO" id="GO:0030246">
    <property type="term" value="F:carbohydrate binding"/>
    <property type="evidence" value="ECO:0007669"/>
    <property type="project" value="TreeGrafter"/>
</dbReference>
<reference evidence="5 6" key="1">
    <citation type="submission" date="2020-08" db="EMBL/GenBank/DDBJ databases">
        <authorList>
            <person name="Liu C."/>
            <person name="Sun Q."/>
        </authorList>
    </citation>
    <scope>NUCLEOTIDE SEQUENCE [LARGE SCALE GENOMIC DNA]</scope>
    <source>
        <strain evidence="5 6">NSJ-29</strain>
    </source>
</reference>
<sequence>MKKAVAMTLTLAMLACSFSACTKAQDSQTSNSAASSSKSETAKSGSTTEAPEKTETAGDEKLKVCWIPICTGIDYFTPIAQGIEDLCGELGMEYSTVAPDVADATSQIPYIEAQIQNGVDILLIAPNSPDTLNATLQDAKDAGVTVLMVNDDITGNEQYRAACSIGCNYDELAEVMFEKLAADMNYEGQYVIISSTTDAPFQNNQIEIYKSMNEQEKYKNMELVEIMYGNDEQNASLSCAENAMDKYPELKGMLCPTTVAVVAAAMAVSQRGCADTVHVQGCGTPNQMRDYVKDGTVSSTTLWNTYMEGYAGALCGYLIRKGEVDPATDESFEYDGQTYEFGPNGTLYAGPPLELTKDTIDDYDF</sequence>
<dbReference type="GO" id="GO:0030288">
    <property type="term" value="C:outer membrane-bounded periplasmic space"/>
    <property type="evidence" value="ECO:0007669"/>
    <property type="project" value="TreeGrafter"/>
</dbReference>
<evidence type="ECO:0000256" key="2">
    <source>
        <dbReference type="SAM" id="MobiDB-lite"/>
    </source>
</evidence>
<accession>A0A7G9G9T5</accession>
<dbReference type="PROSITE" id="PS51257">
    <property type="entry name" value="PROKAR_LIPOPROTEIN"/>
    <property type="match status" value="1"/>
</dbReference>
<dbReference type="PANTHER" id="PTHR30036">
    <property type="entry name" value="D-XYLOSE-BINDING PERIPLASMIC PROTEIN"/>
    <property type="match status" value="1"/>
</dbReference>
<dbReference type="AlphaFoldDB" id="A0A7G9G9T5"/>
<evidence type="ECO:0000259" key="4">
    <source>
        <dbReference type="Pfam" id="PF13407"/>
    </source>
</evidence>
<protein>
    <submittedName>
        <fullName evidence="5">Substrate-binding domain-containing protein</fullName>
    </submittedName>
</protein>
<dbReference type="PANTHER" id="PTHR30036:SF8">
    <property type="entry name" value="ABC-TYPE SUGAR TRANSPORT SYSTEM PERIPLASMIC COMPONENT-LIKE PROTEIN"/>
    <property type="match status" value="1"/>
</dbReference>
<gene>
    <name evidence="5" type="ORF">H9Q79_11595</name>
</gene>
<keyword evidence="3" id="KW-0732">Signal</keyword>
<dbReference type="Pfam" id="PF13407">
    <property type="entry name" value="Peripla_BP_4"/>
    <property type="match status" value="1"/>
</dbReference>
<dbReference type="Proteomes" id="UP000515860">
    <property type="component" value="Chromosome"/>
</dbReference>
<feature type="domain" description="Periplasmic binding protein" evidence="4">
    <location>
        <begin position="66"/>
        <end position="314"/>
    </location>
</feature>
<dbReference type="SUPFAM" id="SSF53822">
    <property type="entry name" value="Periplasmic binding protein-like I"/>
    <property type="match status" value="1"/>
</dbReference>
<comment type="subcellular location">
    <subcellularLocation>
        <location evidence="1">Cell envelope</location>
    </subcellularLocation>
</comment>
<dbReference type="InterPro" id="IPR050555">
    <property type="entry name" value="Bact_Solute-Bind_Prot2"/>
</dbReference>
<evidence type="ECO:0000313" key="5">
    <source>
        <dbReference type="EMBL" id="QNM07567.1"/>
    </source>
</evidence>
<keyword evidence="6" id="KW-1185">Reference proteome</keyword>
<dbReference type="InterPro" id="IPR025997">
    <property type="entry name" value="SBP_2_dom"/>
</dbReference>
<name>A0A7G9G9T5_9FIRM</name>
<feature type="compositionally biased region" description="Low complexity" evidence="2">
    <location>
        <begin position="29"/>
        <end position="49"/>
    </location>
</feature>
<dbReference type="Gene3D" id="3.40.50.2300">
    <property type="match status" value="2"/>
</dbReference>
<feature type="signal peptide" evidence="3">
    <location>
        <begin position="1"/>
        <end position="24"/>
    </location>
</feature>
<dbReference type="EMBL" id="CP060635">
    <property type="protein sequence ID" value="QNM07567.1"/>
    <property type="molecule type" value="Genomic_DNA"/>
</dbReference>
<dbReference type="KEGG" id="whj:H9Q79_11595"/>
<evidence type="ECO:0000256" key="3">
    <source>
        <dbReference type="SAM" id="SignalP"/>
    </source>
</evidence>
<dbReference type="InterPro" id="IPR028082">
    <property type="entry name" value="Peripla_BP_I"/>
</dbReference>
<proteinExistence type="predicted"/>
<organism evidence="5 6">
    <name type="scientific">Wansuia hejianensis</name>
    <dbReference type="NCBI Taxonomy" id="2763667"/>
    <lineage>
        <taxon>Bacteria</taxon>
        <taxon>Bacillati</taxon>
        <taxon>Bacillota</taxon>
        <taxon>Clostridia</taxon>
        <taxon>Lachnospirales</taxon>
        <taxon>Lachnospiraceae</taxon>
        <taxon>Wansuia</taxon>
    </lineage>
</organism>
<feature type="region of interest" description="Disordered" evidence="2">
    <location>
        <begin position="29"/>
        <end position="55"/>
    </location>
</feature>
<feature type="chain" id="PRO_5039006788" evidence="3">
    <location>
        <begin position="25"/>
        <end position="365"/>
    </location>
</feature>
<evidence type="ECO:0000256" key="1">
    <source>
        <dbReference type="ARBA" id="ARBA00004196"/>
    </source>
</evidence>
<evidence type="ECO:0000313" key="6">
    <source>
        <dbReference type="Proteomes" id="UP000515860"/>
    </source>
</evidence>